<evidence type="ECO:0000256" key="4">
    <source>
        <dbReference type="ARBA" id="ARBA00022692"/>
    </source>
</evidence>
<comment type="subcellular location">
    <subcellularLocation>
        <location evidence="1">Cell membrane</location>
        <topology evidence="1">Multi-pass membrane protein</topology>
    </subcellularLocation>
</comment>
<evidence type="ECO:0000313" key="8">
    <source>
        <dbReference type="EMBL" id="MBM7557326.1"/>
    </source>
</evidence>
<feature type="transmembrane region" description="Helical" evidence="7">
    <location>
        <begin position="39"/>
        <end position="60"/>
    </location>
</feature>
<comment type="similarity">
    <text evidence="2">Belongs to the UPF0718 family.</text>
</comment>
<reference evidence="8" key="1">
    <citation type="submission" date="2021-01" db="EMBL/GenBank/DDBJ databases">
        <title>Genomic Encyclopedia of Type Strains, Phase IV (KMG-IV): sequencing the most valuable type-strain genomes for metagenomic binning, comparative biology and taxonomic classification.</title>
        <authorList>
            <person name="Goeker M."/>
        </authorList>
    </citation>
    <scope>NUCLEOTIDE SEQUENCE</scope>
    <source>
        <strain evidence="8">DSM 23230</strain>
    </source>
</reference>
<feature type="transmembrane region" description="Helical" evidence="7">
    <location>
        <begin position="114"/>
        <end position="136"/>
    </location>
</feature>
<name>A0A938XT92_9FIRM</name>
<dbReference type="GO" id="GO:0005886">
    <property type="term" value="C:plasma membrane"/>
    <property type="evidence" value="ECO:0007669"/>
    <property type="project" value="UniProtKB-SubCell"/>
</dbReference>
<feature type="transmembrane region" description="Helical" evidence="7">
    <location>
        <begin position="6"/>
        <end position="27"/>
    </location>
</feature>
<protein>
    <submittedName>
        <fullName evidence="8">Uncharacterized membrane protein YraQ (UPF0718 family)</fullName>
    </submittedName>
</protein>
<evidence type="ECO:0000256" key="6">
    <source>
        <dbReference type="ARBA" id="ARBA00023136"/>
    </source>
</evidence>
<dbReference type="Proteomes" id="UP000774000">
    <property type="component" value="Unassembled WGS sequence"/>
</dbReference>
<dbReference type="InterPro" id="IPR005524">
    <property type="entry name" value="DUF318"/>
</dbReference>
<keyword evidence="4 7" id="KW-0812">Transmembrane</keyword>
<sequence length="174" mass="19466">MTNKNKINLGVFIIFTLFIASSFILDISIGLKMWGNFKIFAWDMIKLLPPAFILIGLFNVWVKRETIEDNFGHSSGIEKYFWSILLAATTVGGTFVAFPVGNELYHKGAQYKSIFAYVTSASLVMIPMSIIEASILGLKFTLIRLGVSLPLVIISSVLLGNYFEGIEYKLPKQK</sequence>
<keyword evidence="5 7" id="KW-1133">Transmembrane helix</keyword>
<keyword evidence="9" id="KW-1185">Reference proteome</keyword>
<accession>A0A938XT92</accession>
<organism evidence="8 9">
    <name type="scientific">Halanaerobacter jeridensis</name>
    <dbReference type="NCBI Taxonomy" id="706427"/>
    <lineage>
        <taxon>Bacteria</taxon>
        <taxon>Bacillati</taxon>
        <taxon>Bacillota</taxon>
        <taxon>Clostridia</taxon>
        <taxon>Halanaerobiales</taxon>
        <taxon>Halobacteroidaceae</taxon>
        <taxon>Halanaerobacter</taxon>
    </lineage>
</organism>
<evidence type="ECO:0000256" key="1">
    <source>
        <dbReference type="ARBA" id="ARBA00004651"/>
    </source>
</evidence>
<evidence type="ECO:0000256" key="3">
    <source>
        <dbReference type="ARBA" id="ARBA00022475"/>
    </source>
</evidence>
<evidence type="ECO:0000256" key="5">
    <source>
        <dbReference type="ARBA" id="ARBA00022989"/>
    </source>
</evidence>
<feature type="transmembrane region" description="Helical" evidence="7">
    <location>
        <begin position="80"/>
        <end position="102"/>
    </location>
</feature>
<dbReference type="AlphaFoldDB" id="A0A938XT92"/>
<keyword evidence="3" id="KW-1003">Cell membrane</keyword>
<feature type="transmembrane region" description="Helical" evidence="7">
    <location>
        <begin position="142"/>
        <end position="163"/>
    </location>
</feature>
<evidence type="ECO:0000256" key="7">
    <source>
        <dbReference type="SAM" id="Phobius"/>
    </source>
</evidence>
<gene>
    <name evidence="8" type="ORF">JOC47_002192</name>
</gene>
<comment type="caution">
    <text evidence="8">The sequence shown here is derived from an EMBL/GenBank/DDBJ whole genome shotgun (WGS) entry which is preliminary data.</text>
</comment>
<dbReference type="EMBL" id="JAFBDQ010000011">
    <property type="protein sequence ID" value="MBM7557326.1"/>
    <property type="molecule type" value="Genomic_DNA"/>
</dbReference>
<proteinExistence type="inferred from homology"/>
<dbReference type="RefSeq" id="WP_204702081.1">
    <property type="nucleotide sequence ID" value="NZ_JAFBDQ010000011.1"/>
</dbReference>
<keyword evidence="6 7" id="KW-0472">Membrane</keyword>
<evidence type="ECO:0000256" key="2">
    <source>
        <dbReference type="ARBA" id="ARBA00006386"/>
    </source>
</evidence>
<dbReference type="Pfam" id="PF03773">
    <property type="entry name" value="ArsP_1"/>
    <property type="match status" value="1"/>
</dbReference>
<evidence type="ECO:0000313" key="9">
    <source>
        <dbReference type="Proteomes" id="UP000774000"/>
    </source>
</evidence>